<evidence type="ECO:0000256" key="2">
    <source>
        <dbReference type="PROSITE-ProRule" id="PRU00708"/>
    </source>
</evidence>
<dbReference type="GO" id="GO:0009451">
    <property type="term" value="P:RNA modification"/>
    <property type="evidence" value="ECO:0007669"/>
    <property type="project" value="InterPro"/>
</dbReference>
<dbReference type="Proteomes" id="UP001374584">
    <property type="component" value="Unassembled WGS sequence"/>
</dbReference>
<accession>A0AAN9R1N0</accession>
<dbReference type="GO" id="GO:0003723">
    <property type="term" value="F:RNA binding"/>
    <property type="evidence" value="ECO:0007669"/>
    <property type="project" value="InterPro"/>
</dbReference>
<dbReference type="PANTHER" id="PTHR47926:SF503">
    <property type="entry name" value="PENTATRICOPEPTIDE REPEAT-CONTAINING PROTEIN"/>
    <property type="match status" value="1"/>
</dbReference>
<protein>
    <recommendedName>
        <fullName evidence="6">Pentatricopeptide repeat-containing protein</fullName>
    </recommendedName>
</protein>
<gene>
    <name evidence="4" type="ORF">VNO80_15232</name>
</gene>
<feature type="chain" id="PRO_5042825480" description="Pentatricopeptide repeat-containing protein" evidence="3">
    <location>
        <begin position="23"/>
        <end position="189"/>
    </location>
</feature>
<dbReference type="NCBIfam" id="TIGR00756">
    <property type="entry name" value="PPR"/>
    <property type="match status" value="1"/>
</dbReference>
<dbReference type="AlphaFoldDB" id="A0AAN9R1N0"/>
<dbReference type="Gene3D" id="1.25.40.10">
    <property type="entry name" value="Tetratricopeptide repeat domain"/>
    <property type="match status" value="2"/>
</dbReference>
<dbReference type="PANTHER" id="PTHR47926">
    <property type="entry name" value="PENTATRICOPEPTIDE REPEAT-CONTAINING PROTEIN"/>
    <property type="match status" value="1"/>
</dbReference>
<dbReference type="InterPro" id="IPR002885">
    <property type="entry name" value="PPR_rpt"/>
</dbReference>
<dbReference type="InterPro" id="IPR011990">
    <property type="entry name" value="TPR-like_helical_dom_sf"/>
</dbReference>
<dbReference type="Pfam" id="PF01535">
    <property type="entry name" value="PPR"/>
    <property type="match status" value="1"/>
</dbReference>
<feature type="signal peptide" evidence="3">
    <location>
        <begin position="1"/>
        <end position="22"/>
    </location>
</feature>
<organism evidence="4 5">
    <name type="scientific">Phaseolus coccineus</name>
    <name type="common">Scarlet runner bean</name>
    <name type="synonym">Phaseolus multiflorus</name>
    <dbReference type="NCBI Taxonomy" id="3886"/>
    <lineage>
        <taxon>Eukaryota</taxon>
        <taxon>Viridiplantae</taxon>
        <taxon>Streptophyta</taxon>
        <taxon>Embryophyta</taxon>
        <taxon>Tracheophyta</taxon>
        <taxon>Spermatophyta</taxon>
        <taxon>Magnoliopsida</taxon>
        <taxon>eudicotyledons</taxon>
        <taxon>Gunneridae</taxon>
        <taxon>Pentapetalae</taxon>
        <taxon>rosids</taxon>
        <taxon>fabids</taxon>
        <taxon>Fabales</taxon>
        <taxon>Fabaceae</taxon>
        <taxon>Papilionoideae</taxon>
        <taxon>50 kb inversion clade</taxon>
        <taxon>NPAAA clade</taxon>
        <taxon>indigoferoid/millettioid clade</taxon>
        <taxon>Phaseoleae</taxon>
        <taxon>Phaseolus</taxon>
    </lineage>
</organism>
<feature type="repeat" description="PPR" evidence="2">
    <location>
        <begin position="52"/>
        <end position="86"/>
    </location>
</feature>
<dbReference type="Pfam" id="PF20431">
    <property type="entry name" value="E_motif"/>
    <property type="match status" value="1"/>
</dbReference>
<evidence type="ECO:0000313" key="5">
    <source>
        <dbReference type="Proteomes" id="UP001374584"/>
    </source>
</evidence>
<keyword evidence="3" id="KW-0732">Signal</keyword>
<dbReference type="PROSITE" id="PS51375">
    <property type="entry name" value="PPR"/>
    <property type="match status" value="1"/>
</dbReference>
<keyword evidence="5" id="KW-1185">Reference proteome</keyword>
<evidence type="ECO:0000256" key="3">
    <source>
        <dbReference type="SAM" id="SignalP"/>
    </source>
</evidence>
<evidence type="ECO:0000313" key="4">
    <source>
        <dbReference type="EMBL" id="KAK7355967.1"/>
    </source>
</evidence>
<dbReference type="EMBL" id="JAYMYR010000006">
    <property type="protein sequence ID" value="KAK7355967.1"/>
    <property type="molecule type" value="Genomic_DNA"/>
</dbReference>
<dbReference type="Pfam" id="PF13041">
    <property type="entry name" value="PPR_2"/>
    <property type="match status" value="1"/>
</dbReference>
<sequence length="189" mass="21120">MKLSGVSFDVVTLLGFCWLVQTLEHKEWFVRYARCGNLTQARRSFYCLGEKSVVSWTAIIDGYGIHGHGAIAIELFDEMVKSGVRPNQTVFVSVLSPCPEQYSCAVELLGRAGRLEEAVDLIMSMKVKPDGAIWGALLGACKIHENVKVAELAFQHVVEVEPMNKGYYVLLSNIYIDANNLDGFLRFRI</sequence>
<evidence type="ECO:0008006" key="6">
    <source>
        <dbReference type="Google" id="ProtNLM"/>
    </source>
</evidence>
<keyword evidence="1" id="KW-0677">Repeat</keyword>
<evidence type="ECO:0000256" key="1">
    <source>
        <dbReference type="ARBA" id="ARBA00022737"/>
    </source>
</evidence>
<reference evidence="4 5" key="1">
    <citation type="submission" date="2024-01" db="EMBL/GenBank/DDBJ databases">
        <title>The genomes of 5 underutilized Papilionoideae crops provide insights into root nodulation and disease resistanc.</title>
        <authorList>
            <person name="Jiang F."/>
        </authorList>
    </citation>
    <scope>NUCLEOTIDE SEQUENCE [LARGE SCALE GENOMIC DNA]</scope>
    <source>
        <strain evidence="4">JINMINGXINNONG_FW02</strain>
        <tissue evidence="4">Leaves</tissue>
    </source>
</reference>
<dbReference type="InterPro" id="IPR046960">
    <property type="entry name" value="PPR_At4g14850-like_plant"/>
</dbReference>
<comment type="caution">
    <text evidence="4">The sequence shown here is derived from an EMBL/GenBank/DDBJ whole genome shotgun (WGS) entry which is preliminary data.</text>
</comment>
<proteinExistence type="predicted"/>
<dbReference type="InterPro" id="IPR046848">
    <property type="entry name" value="E_motif"/>
</dbReference>
<name>A0AAN9R1N0_PHACN</name>